<keyword evidence="2" id="KW-1133">Transmembrane helix</keyword>
<dbReference type="VEuPathDB" id="FungiDB:BO97DRAFT_404643"/>
<evidence type="ECO:0000313" key="4">
    <source>
        <dbReference type="Proteomes" id="UP000248961"/>
    </source>
</evidence>
<evidence type="ECO:0000256" key="2">
    <source>
        <dbReference type="SAM" id="Phobius"/>
    </source>
</evidence>
<dbReference type="Proteomes" id="UP000248961">
    <property type="component" value="Unassembled WGS sequence"/>
</dbReference>
<feature type="transmembrane region" description="Helical" evidence="2">
    <location>
        <begin position="6"/>
        <end position="29"/>
    </location>
</feature>
<dbReference type="AlphaFoldDB" id="A0A395I3T1"/>
<feature type="compositionally biased region" description="Basic and acidic residues" evidence="1">
    <location>
        <begin position="178"/>
        <end position="198"/>
    </location>
</feature>
<dbReference type="EMBL" id="KZ824277">
    <property type="protein sequence ID" value="RAL13848.1"/>
    <property type="molecule type" value="Genomic_DNA"/>
</dbReference>
<dbReference type="GeneID" id="37199289"/>
<dbReference type="RefSeq" id="XP_025553002.1">
    <property type="nucleotide sequence ID" value="XM_025695000.1"/>
</dbReference>
<feature type="compositionally biased region" description="Basic and acidic residues" evidence="1">
    <location>
        <begin position="91"/>
        <end position="108"/>
    </location>
</feature>
<sequence>MNGNTVIAAILLPLLLSLIVGAYLFNIWWSKQLRDRGVRHRQGAHELVTLTQSNTRAGGRRWVEVRVRESGNDRLNPAPQAIPEQATRAPPRRERDTERRVETQKNDDQWPTTFPNDDNDNNPPHPFHDVPAPVPAPQTPNQSPPSSWHQPQSQTWKQSPERQQEVEELRGNLQAAFAEHRNSRAGSKVDHRANKENEWEMPADKNPAGEPQTTEW</sequence>
<proteinExistence type="predicted"/>
<evidence type="ECO:0000256" key="1">
    <source>
        <dbReference type="SAM" id="MobiDB-lite"/>
    </source>
</evidence>
<evidence type="ECO:0000313" key="3">
    <source>
        <dbReference type="EMBL" id="RAL13848.1"/>
    </source>
</evidence>
<feature type="region of interest" description="Disordered" evidence="1">
    <location>
        <begin position="69"/>
        <end position="216"/>
    </location>
</feature>
<name>A0A395I3T1_ASPHC</name>
<keyword evidence="4" id="KW-1185">Reference proteome</keyword>
<accession>A0A395I3T1</accession>
<keyword evidence="2" id="KW-0472">Membrane</keyword>
<organism evidence="3 4">
    <name type="scientific">Aspergillus homomorphus (strain CBS 101889)</name>
    <dbReference type="NCBI Taxonomy" id="1450537"/>
    <lineage>
        <taxon>Eukaryota</taxon>
        <taxon>Fungi</taxon>
        <taxon>Dikarya</taxon>
        <taxon>Ascomycota</taxon>
        <taxon>Pezizomycotina</taxon>
        <taxon>Eurotiomycetes</taxon>
        <taxon>Eurotiomycetidae</taxon>
        <taxon>Eurotiales</taxon>
        <taxon>Aspergillaceae</taxon>
        <taxon>Aspergillus</taxon>
        <taxon>Aspergillus subgen. Circumdati</taxon>
    </lineage>
</organism>
<feature type="compositionally biased region" description="Low complexity" evidence="1">
    <location>
        <begin position="140"/>
        <end position="154"/>
    </location>
</feature>
<dbReference type="OrthoDB" id="4499873at2759"/>
<feature type="compositionally biased region" description="Basic and acidic residues" evidence="1">
    <location>
        <begin position="159"/>
        <end position="170"/>
    </location>
</feature>
<reference evidence="3 4" key="1">
    <citation type="submission" date="2018-02" db="EMBL/GenBank/DDBJ databases">
        <title>The genomes of Aspergillus section Nigri reveals drivers in fungal speciation.</title>
        <authorList>
            <consortium name="DOE Joint Genome Institute"/>
            <person name="Vesth T.C."/>
            <person name="Nybo J."/>
            <person name="Theobald S."/>
            <person name="Brandl J."/>
            <person name="Frisvad J.C."/>
            <person name="Nielsen K.F."/>
            <person name="Lyhne E.K."/>
            <person name="Kogle M.E."/>
            <person name="Kuo A."/>
            <person name="Riley R."/>
            <person name="Clum A."/>
            <person name="Nolan M."/>
            <person name="Lipzen A."/>
            <person name="Salamov A."/>
            <person name="Henrissat B."/>
            <person name="Wiebenga A."/>
            <person name="De vries R.P."/>
            <person name="Grigoriev I.V."/>
            <person name="Mortensen U.H."/>
            <person name="Andersen M.R."/>
            <person name="Baker S.E."/>
        </authorList>
    </citation>
    <scope>NUCLEOTIDE SEQUENCE [LARGE SCALE GENOMIC DNA]</scope>
    <source>
        <strain evidence="3 4">CBS 101889</strain>
    </source>
</reference>
<keyword evidence="2" id="KW-0812">Transmembrane</keyword>
<gene>
    <name evidence="3" type="ORF">BO97DRAFT_404643</name>
</gene>
<protein>
    <submittedName>
        <fullName evidence="3">Uncharacterized protein</fullName>
    </submittedName>
</protein>